<dbReference type="EMBL" id="PYAV01000009">
    <property type="protein sequence ID" value="PSL43991.1"/>
    <property type="molecule type" value="Genomic_DNA"/>
</dbReference>
<accession>A0A2P8HCZ1</accession>
<evidence type="ECO:0000256" key="1">
    <source>
        <dbReference type="SAM" id="Phobius"/>
    </source>
</evidence>
<keyword evidence="1" id="KW-0472">Membrane</keyword>
<keyword evidence="1" id="KW-1133">Transmembrane helix</keyword>
<dbReference type="RefSeq" id="WP_106589096.1">
    <property type="nucleotide sequence ID" value="NZ_PYAV01000009.1"/>
</dbReference>
<dbReference type="Proteomes" id="UP000242310">
    <property type="component" value="Unassembled WGS sequence"/>
</dbReference>
<evidence type="ECO:0000313" key="3">
    <source>
        <dbReference type="Proteomes" id="UP000242310"/>
    </source>
</evidence>
<feature type="transmembrane region" description="Helical" evidence="1">
    <location>
        <begin position="26"/>
        <end position="47"/>
    </location>
</feature>
<proteinExistence type="predicted"/>
<comment type="caution">
    <text evidence="2">The sequence shown here is derived from an EMBL/GenBank/DDBJ whole genome shotgun (WGS) entry which is preliminary data.</text>
</comment>
<organism evidence="2 3">
    <name type="scientific">Salsuginibacillus halophilus</name>
    <dbReference type="NCBI Taxonomy" id="517424"/>
    <lineage>
        <taxon>Bacteria</taxon>
        <taxon>Bacillati</taxon>
        <taxon>Bacillota</taxon>
        <taxon>Bacilli</taxon>
        <taxon>Bacillales</taxon>
        <taxon>Bacillaceae</taxon>
        <taxon>Salsuginibacillus</taxon>
    </lineage>
</organism>
<feature type="transmembrane region" description="Helical" evidence="1">
    <location>
        <begin position="53"/>
        <end position="72"/>
    </location>
</feature>
<name>A0A2P8HCZ1_9BACI</name>
<reference evidence="2 3" key="1">
    <citation type="submission" date="2018-03" db="EMBL/GenBank/DDBJ databases">
        <title>Genomic Encyclopedia of Type Strains, Phase III (KMG-III): the genomes of soil and plant-associated and newly described type strains.</title>
        <authorList>
            <person name="Whitman W."/>
        </authorList>
    </citation>
    <scope>NUCLEOTIDE SEQUENCE [LARGE SCALE GENOMIC DNA]</scope>
    <source>
        <strain evidence="2 3">CGMCC 1.07653</strain>
    </source>
</reference>
<dbReference type="OrthoDB" id="2456214at2"/>
<dbReference type="AlphaFoldDB" id="A0A2P8HCZ1"/>
<keyword evidence="1" id="KW-0812">Transmembrane</keyword>
<gene>
    <name evidence="2" type="ORF">B0H94_10948</name>
</gene>
<protein>
    <submittedName>
        <fullName evidence="2">Uncharacterized protein</fullName>
    </submittedName>
</protein>
<keyword evidence="3" id="KW-1185">Reference proteome</keyword>
<evidence type="ECO:0000313" key="2">
    <source>
        <dbReference type="EMBL" id="PSL43991.1"/>
    </source>
</evidence>
<sequence length="74" mass="9089">MKRFGRPGGYYGGKKRHRKKHRYPPWFYWWKIWLAQLLIPVICFQLFRTLIFPTTFDIILLGLLILFFLYCFTG</sequence>